<evidence type="ECO:0000256" key="7">
    <source>
        <dbReference type="ARBA" id="ARBA00035585"/>
    </source>
</evidence>
<dbReference type="GO" id="GO:1903425">
    <property type="term" value="F:fluoride transmembrane transporter activity"/>
    <property type="evidence" value="ECO:0007669"/>
    <property type="project" value="TreeGrafter"/>
</dbReference>
<evidence type="ECO:0000256" key="5">
    <source>
        <dbReference type="ARBA" id="ARBA00023136"/>
    </source>
</evidence>
<comment type="catalytic activity">
    <reaction evidence="7">
        <text>fluoride(in) = fluoride(out)</text>
        <dbReference type="Rhea" id="RHEA:76159"/>
        <dbReference type="ChEBI" id="CHEBI:17051"/>
    </reaction>
    <physiologicalReaction direction="left-to-right" evidence="7">
        <dbReference type="Rhea" id="RHEA:76160"/>
    </physiologicalReaction>
</comment>
<proteinExistence type="inferred from homology"/>
<reference evidence="9" key="1">
    <citation type="submission" date="2018-05" db="EMBL/GenBank/DDBJ databases">
        <authorList>
            <person name="Lanie J.A."/>
            <person name="Ng W.-L."/>
            <person name="Kazmierczak K.M."/>
            <person name="Andrzejewski T.M."/>
            <person name="Davidsen T.M."/>
            <person name="Wayne K.J."/>
            <person name="Tettelin H."/>
            <person name="Glass J.I."/>
            <person name="Rusch D."/>
            <person name="Podicherti R."/>
            <person name="Tsui H.-C.T."/>
            <person name="Winkler M.E."/>
        </authorList>
    </citation>
    <scope>NUCLEOTIDE SEQUENCE</scope>
</reference>
<evidence type="ECO:0000256" key="2">
    <source>
        <dbReference type="ARBA" id="ARBA00022475"/>
    </source>
</evidence>
<evidence type="ECO:0008006" key="10">
    <source>
        <dbReference type="Google" id="ProtNLM"/>
    </source>
</evidence>
<sequence>MLLIILVGTGGFFGAVMRYLVSEWVQDGFHILSLPYGTLTVNITGCLLIGLMAGLSENRNLLGPETRALLLIGVLGGFTTFSAFGYETIELLRDGKSISAFSNVALHICLGLAAVWVGYSAAELS</sequence>
<keyword evidence="4 8" id="KW-1133">Transmembrane helix</keyword>
<evidence type="ECO:0000256" key="1">
    <source>
        <dbReference type="ARBA" id="ARBA00004651"/>
    </source>
</evidence>
<name>A0A381P384_9ZZZZ</name>
<feature type="transmembrane region" description="Helical" evidence="8">
    <location>
        <begin position="68"/>
        <end position="86"/>
    </location>
</feature>
<evidence type="ECO:0000256" key="4">
    <source>
        <dbReference type="ARBA" id="ARBA00022989"/>
    </source>
</evidence>
<evidence type="ECO:0000256" key="6">
    <source>
        <dbReference type="ARBA" id="ARBA00035120"/>
    </source>
</evidence>
<evidence type="ECO:0000256" key="3">
    <source>
        <dbReference type="ARBA" id="ARBA00022692"/>
    </source>
</evidence>
<dbReference type="InterPro" id="IPR003691">
    <property type="entry name" value="FluC"/>
</dbReference>
<accession>A0A381P384</accession>
<evidence type="ECO:0000313" key="9">
    <source>
        <dbReference type="EMBL" id="SUZ61385.1"/>
    </source>
</evidence>
<keyword evidence="5 8" id="KW-0472">Membrane</keyword>
<keyword evidence="3 8" id="KW-0812">Transmembrane</keyword>
<dbReference type="GO" id="GO:0005886">
    <property type="term" value="C:plasma membrane"/>
    <property type="evidence" value="ECO:0007669"/>
    <property type="project" value="UniProtKB-SubCell"/>
</dbReference>
<dbReference type="Pfam" id="PF02537">
    <property type="entry name" value="CRCB"/>
    <property type="match status" value="1"/>
</dbReference>
<comment type="similarity">
    <text evidence="6">Belongs to the fluoride channel Fluc/FEX (TC 1.A.43) family.</text>
</comment>
<dbReference type="NCBIfam" id="TIGR00494">
    <property type="entry name" value="crcB"/>
    <property type="match status" value="1"/>
</dbReference>
<evidence type="ECO:0000256" key="8">
    <source>
        <dbReference type="SAM" id="Phobius"/>
    </source>
</evidence>
<dbReference type="AlphaFoldDB" id="A0A381P384"/>
<keyword evidence="2" id="KW-1003">Cell membrane</keyword>
<feature type="transmembrane region" description="Helical" evidence="8">
    <location>
        <begin position="98"/>
        <end position="119"/>
    </location>
</feature>
<dbReference type="HAMAP" id="MF_00454">
    <property type="entry name" value="FluC"/>
    <property type="match status" value="1"/>
</dbReference>
<feature type="transmembrane region" description="Helical" evidence="8">
    <location>
        <begin position="34"/>
        <end position="56"/>
    </location>
</feature>
<dbReference type="EMBL" id="UINC01000799">
    <property type="protein sequence ID" value="SUZ61385.1"/>
    <property type="molecule type" value="Genomic_DNA"/>
</dbReference>
<organism evidence="9">
    <name type="scientific">marine metagenome</name>
    <dbReference type="NCBI Taxonomy" id="408172"/>
    <lineage>
        <taxon>unclassified sequences</taxon>
        <taxon>metagenomes</taxon>
        <taxon>ecological metagenomes</taxon>
    </lineage>
</organism>
<comment type="subcellular location">
    <subcellularLocation>
        <location evidence="1">Cell membrane</location>
        <topology evidence="1">Multi-pass membrane protein</topology>
    </subcellularLocation>
</comment>
<dbReference type="PANTHER" id="PTHR28259:SF1">
    <property type="entry name" value="FLUORIDE EXPORT PROTEIN 1-RELATED"/>
    <property type="match status" value="1"/>
</dbReference>
<protein>
    <recommendedName>
        <fullName evidence="10">Fluoride ion transporter CrcB</fullName>
    </recommendedName>
</protein>
<dbReference type="PANTHER" id="PTHR28259">
    <property type="entry name" value="FLUORIDE EXPORT PROTEIN 1-RELATED"/>
    <property type="match status" value="1"/>
</dbReference>
<gene>
    <name evidence="9" type="ORF">METZ01_LOCUS14239</name>
</gene>